<evidence type="ECO:0000259" key="11">
    <source>
        <dbReference type="PROSITE" id="PS50928"/>
    </source>
</evidence>
<comment type="caution">
    <text evidence="12">The sequence shown here is derived from an EMBL/GenBank/DDBJ whole genome shotgun (WGS) entry which is preliminary data.</text>
</comment>
<comment type="subcellular location">
    <subcellularLocation>
        <location evidence="1 10">Cell membrane</location>
        <topology evidence="1 10">Multi-pass membrane protein</topology>
    </subcellularLocation>
</comment>
<evidence type="ECO:0000256" key="9">
    <source>
        <dbReference type="ARBA" id="ARBA00023136"/>
    </source>
</evidence>
<dbReference type="EMBL" id="WITJ01000002">
    <property type="protein sequence ID" value="MQW38556.1"/>
    <property type="molecule type" value="Genomic_DNA"/>
</dbReference>
<dbReference type="Proteomes" id="UP000439550">
    <property type="component" value="Unassembled WGS sequence"/>
</dbReference>
<feature type="transmembrane region" description="Helical" evidence="10">
    <location>
        <begin position="100"/>
        <end position="121"/>
    </location>
</feature>
<organism evidence="12 13">
    <name type="scientific">Lactococcus hircilactis</name>
    <dbReference type="NCBI Taxonomy" id="1494462"/>
    <lineage>
        <taxon>Bacteria</taxon>
        <taxon>Bacillati</taxon>
        <taxon>Bacillota</taxon>
        <taxon>Bacilli</taxon>
        <taxon>Lactobacillales</taxon>
        <taxon>Streptococcaceae</taxon>
        <taxon>Lactococcus</taxon>
    </lineage>
</organism>
<sequence>MTRNKKILLGVILLIIILLLPSIPFLVIQGQYSFSEFWNIFFTKIFSWKAFLSAFGPIAKQIPNSIIITFIAMLIGLILGLVLALIKLNKIPILDQLRALFVSFIRGTPIIVQLFLTYTGIPLILKAINMNYGTNYNVNSIPAMLFVIITFSLNEAAYGSETIRSSIQSVDRGQIEAAKALGMTNVQVFMRVTFKEALTVATAPLGNALIGLLKTTSLAFVAGVVEMTAQAQIIGGSNFRQFETYCALALLYWPMCIILELLIRWIEKSLEIDMSEGNRKIRTTIRISRNSNPLDRGGL</sequence>
<feature type="transmembrane region" description="Helical" evidence="10">
    <location>
        <begin position="7"/>
        <end position="28"/>
    </location>
</feature>
<evidence type="ECO:0000256" key="7">
    <source>
        <dbReference type="ARBA" id="ARBA00022970"/>
    </source>
</evidence>
<keyword evidence="7" id="KW-0029">Amino-acid transport</keyword>
<keyword evidence="6" id="KW-0653">Protein transport</keyword>
<dbReference type="GO" id="GO:0015833">
    <property type="term" value="P:peptide transport"/>
    <property type="evidence" value="ECO:0007669"/>
    <property type="project" value="UniProtKB-KW"/>
</dbReference>
<evidence type="ECO:0000256" key="8">
    <source>
        <dbReference type="ARBA" id="ARBA00022989"/>
    </source>
</evidence>
<keyword evidence="2 10" id="KW-0813">Transport</keyword>
<evidence type="ECO:0000256" key="2">
    <source>
        <dbReference type="ARBA" id="ARBA00022448"/>
    </source>
</evidence>
<dbReference type="CDD" id="cd06261">
    <property type="entry name" value="TM_PBP2"/>
    <property type="match status" value="1"/>
</dbReference>
<dbReference type="GO" id="GO:0022857">
    <property type="term" value="F:transmembrane transporter activity"/>
    <property type="evidence" value="ECO:0007669"/>
    <property type="project" value="InterPro"/>
</dbReference>
<evidence type="ECO:0000256" key="5">
    <source>
        <dbReference type="ARBA" id="ARBA00022856"/>
    </source>
</evidence>
<evidence type="ECO:0000256" key="10">
    <source>
        <dbReference type="RuleBase" id="RU363032"/>
    </source>
</evidence>
<accession>A0A7X2CZU0</accession>
<dbReference type="RefSeq" id="WP_153494831.1">
    <property type="nucleotide sequence ID" value="NZ_CBCRWP010000015.1"/>
</dbReference>
<protein>
    <submittedName>
        <fullName evidence="12">ABC transporter permease subunit</fullName>
    </submittedName>
</protein>
<evidence type="ECO:0000256" key="4">
    <source>
        <dbReference type="ARBA" id="ARBA00022692"/>
    </source>
</evidence>
<dbReference type="PANTHER" id="PTHR30614:SF0">
    <property type="entry name" value="L-CYSTINE TRANSPORT SYSTEM PERMEASE PROTEIN TCYL"/>
    <property type="match status" value="1"/>
</dbReference>
<dbReference type="Gene3D" id="1.10.3720.10">
    <property type="entry name" value="MetI-like"/>
    <property type="match status" value="1"/>
</dbReference>
<dbReference type="NCBIfam" id="TIGR01726">
    <property type="entry name" value="HEQRo_perm_3TM"/>
    <property type="match status" value="1"/>
</dbReference>
<dbReference type="InterPro" id="IPR010065">
    <property type="entry name" value="AA_ABC_transptr_permease_3TM"/>
</dbReference>
<feature type="transmembrane region" description="Helical" evidence="10">
    <location>
        <begin position="245"/>
        <end position="266"/>
    </location>
</feature>
<evidence type="ECO:0000313" key="13">
    <source>
        <dbReference type="Proteomes" id="UP000439550"/>
    </source>
</evidence>
<dbReference type="GO" id="GO:0015031">
    <property type="term" value="P:protein transport"/>
    <property type="evidence" value="ECO:0007669"/>
    <property type="project" value="UniProtKB-KW"/>
</dbReference>
<keyword evidence="8 10" id="KW-1133">Transmembrane helix</keyword>
<dbReference type="InterPro" id="IPR000515">
    <property type="entry name" value="MetI-like"/>
</dbReference>
<dbReference type="PANTHER" id="PTHR30614">
    <property type="entry name" value="MEMBRANE COMPONENT OF AMINO ACID ABC TRANSPORTER"/>
    <property type="match status" value="1"/>
</dbReference>
<dbReference type="SUPFAM" id="SSF161098">
    <property type="entry name" value="MetI-like"/>
    <property type="match status" value="1"/>
</dbReference>
<dbReference type="OrthoDB" id="9805999at2"/>
<evidence type="ECO:0000256" key="6">
    <source>
        <dbReference type="ARBA" id="ARBA00022927"/>
    </source>
</evidence>
<comment type="similarity">
    <text evidence="10">Belongs to the binding-protein-dependent transport system permease family.</text>
</comment>
<evidence type="ECO:0000256" key="3">
    <source>
        <dbReference type="ARBA" id="ARBA00022475"/>
    </source>
</evidence>
<keyword evidence="5" id="KW-0571">Peptide transport</keyword>
<feature type="transmembrane region" description="Helical" evidence="10">
    <location>
        <begin position="66"/>
        <end position="88"/>
    </location>
</feature>
<keyword evidence="13" id="KW-1185">Reference proteome</keyword>
<gene>
    <name evidence="12" type="ORF">GHI93_01150</name>
</gene>
<dbReference type="Pfam" id="PF00528">
    <property type="entry name" value="BPD_transp_1"/>
    <property type="match status" value="1"/>
</dbReference>
<keyword evidence="4 10" id="KW-0812">Transmembrane</keyword>
<dbReference type="InterPro" id="IPR035906">
    <property type="entry name" value="MetI-like_sf"/>
</dbReference>
<feature type="domain" description="ABC transmembrane type-1" evidence="11">
    <location>
        <begin position="62"/>
        <end position="263"/>
    </location>
</feature>
<dbReference type="GO" id="GO:0006865">
    <property type="term" value="P:amino acid transport"/>
    <property type="evidence" value="ECO:0007669"/>
    <property type="project" value="UniProtKB-KW"/>
</dbReference>
<evidence type="ECO:0000313" key="12">
    <source>
        <dbReference type="EMBL" id="MQW38556.1"/>
    </source>
</evidence>
<dbReference type="PROSITE" id="PS50928">
    <property type="entry name" value="ABC_TM1"/>
    <property type="match status" value="1"/>
</dbReference>
<dbReference type="GO" id="GO:0043190">
    <property type="term" value="C:ATP-binding cassette (ABC) transporter complex"/>
    <property type="evidence" value="ECO:0007669"/>
    <property type="project" value="InterPro"/>
</dbReference>
<evidence type="ECO:0000256" key="1">
    <source>
        <dbReference type="ARBA" id="ARBA00004651"/>
    </source>
</evidence>
<feature type="transmembrane region" description="Helical" evidence="10">
    <location>
        <begin position="141"/>
        <end position="158"/>
    </location>
</feature>
<dbReference type="AlphaFoldDB" id="A0A7X2CZU0"/>
<keyword evidence="3" id="KW-1003">Cell membrane</keyword>
<reference evidence="12 13" key="1">
    <citation type="submission" date="2019-10" db="EMBL/GenBank/DDBJ databases">
        <authorList>
            <person name="Dong K."/>
        </authorList>
    </citation>
    <scope>NUCLEOTIDE SEQUENCE [LARGE SCALE GENOMIC DNA]</scope>
    <source>
        <strain evidence="12 13">DSM 28960</strain>
    </source>
</reference>
<dbReference type="InterPro" id="IPR043429">
    <property type="entry name" value="ArtM/GltK/GlnP/TcyL/YhdX-like"/>
</dbReference>
<name>A0A7X2CZU0_9LACT</name>
<keyword evidence="9 10" id="KW-0472">Membrane</keyword>
<proteinExistence type="inferred from homology"/>